<keyword evidence="1" id="KW-0472">Membrane</keyword>
<keyword evidence="3" id="KW-1185">Reference proteome</keyword>
<gene>
    <name evidence="2" type="ORF">ANI01nite_05690</name>
</gene>
<keyword evidence="1" id="KW-1133">Transmembrane helix</keyword>
<organism evidence="2 3">
    <name type="scientific">Glutamicibacter nicotianae</name>
    <name type="common">Arthrobacter nicotianae</name>
    <dbReference type="NCBI Taxonomy" id="37929"/>
    <lineage>
        <taxon>Bacteria</taxon>
        <taxon>Bacillati</taxon>
        <taxon>Actinomycetota</taxon>
        <taxon>Actinomycetes</taxon>
        <taxon>Micrococcales</taxon>
        <taxon>Micrococcaceae</taxon>
        <taxon>Glutamicibacter</taxon>
    </lineage>
</organism>
<sequence>MRGTAAGILVAAICVTALELPGPAGYATITFMYGLPFGALHGLLVAGGVYAVLAFRHHRSSAGVMQRLVPTATATAALLCIPAGILMALLIGAENAAYLLPAAALDASAAAVTASCTQSAIRAVEKKLDAGRPEPSPGRLARA</sequence>
<reference evidence="2 3" key="1">
    <citation type="submission" date="2019-06" db="EMBL/GenBank/DDBJ databases">
        <title>Whole genome shotgun sequence of Glutamicibacter nicotianae NBRC 14234.</title>
        <authorList>
            <person name="Hosoyama A."/>
            <person name="Uohara A."/>
            <person name="Ohji S."/>
            <person name="Ichikawa N."/>
        </authorList>
    </citation>
    <scope>NUCLEOTIDE SEQUENCE [LARGE SCALE GENOMIC DNA]</scope>
    <source>
        <strain evidence="2 3">NBRC 14234</strain>
    </source>
</reference>
<evidence type="ECO:0000313" key="3">
    <source>
        <dbReference type="Proteomes" id="UP000316242"/>
    </source>
</evidence>
<name>A0ABQ0RIS2_GLUNI</name>
<dbReference type="EMBL" id="BJNE01000002">
    <property type="protein sequence ID" value="GEC11366.1"/>
    <property type="molecule type" value="Genomic_DNA"/>
</dbReference>
<protein>
    <submittedName>
        <fullName evidence="2">Uncharacterized protein</fullName>
    </submittedName>
</protein>
<feature type="transmembrane region" description="Helical" evidence="1">
    <location>
        <begin position="68"/>
        <end position="91"/>
    </location>
</feature>
<dbReference type="Proteomes" id="UP000316242">
    <property type="component" value="Unassembled WGS sequence"/>
</dbReference>
<accession>A0ABQ0RIS2</accession>
<feature type="transmembrane region" description="Helical" evidence="1">
    <location>
        <begin position="33"/>
        <end position="56"/>
    </location>
</feature>
<evidence type="ECO:0000256" key="1">
    <source>
        <dbReference type="SAM" id="Phobius"/>
    </source>
</evidence>
<comment type="caution">
    <text evidence="2">The sequence shown here is derived from an EMBL/GenBank/DDBJ whole genome shotgun (WGS) entry which is preliminary data.</text>
</comment>
<keyword evidence="1" id="KW-0812">Transmembrane</keyword>
<evidence type="ECO:0000313" key="2">
    <source>
        <dbReference type="EMBL" id="GEC11366.1"/>
    </source>
</evidence>
<proteinExistence type="predicted"/>